<comment type="caution">
    <text evidence="1">The sequence shown here is derived from an EMBL/GenBank/DDBJ whole genome shotgun (WGS) entry which is preliminary data.</text>
</comment>
<dbReference type="Proteomes" id="UP000789396">
    <property type="component" value="Unassembled WGS sequence"/>
</dbReference>
<proteinExistence type="predicted"/>
<organism evidence="1 2">
    <name type="scientific">Racocetra fulgida</name>
    <dbReference type="NCBI Taxonomy" id="60492"/>
    <lineage>
        <taxon>Eukaryota</taxon>
        <taxon>Fungi</taxon>
        <taxon>Fungi incertae sedis</taxon>
        <taxon>Mucoromycota</taxon>
        <taxon>Glomeromycotina</taxon>
        <taxon>Glomeromycetes</taxon>
        <taxon>Diversisporales</taxon>
        <taxon>Gigasporaceae</taxon>
        <taxon>Racocetra</taxon>
    </lineage>
</organism>
<accession>A0A9N9P9D6</accession>
<gene>
    <name evidence="1" type="ORF">RFULGI_LOCUS17921</name>
</gene>
<reference evidence="1" key="1">
    <citation type="submission" date="2021-06" db="EMBL/GenBank/DDBJ databases">
        <authorList>
            <person name="Kallberg Y."/>
            <person name="Tangrot J."/>
            <person name="Rosling A."/>
        </authorList>
    </citation>
    <scope>NUCLEOTIDE SEQUENCE</scope>
    <source>
        <strain evidence="1">IN212</strain>
    </source>
</reference>
<protein>
    <submittedName>
        <fullName evidence="1">12975_t:CDS:1</fullName>
    </submittedName>
</protein>
<dbReference type="AlphaFoldDB" id="A0A9N9P9D6"/>
<feature type="non-terminal residue" evidence="1">
    <location>
        <position position="61"/>
    </location>
</feature>
<evidence type="ECO:0000313" key="2">
    <source>
        <dbReference type="Proteomes" id="UP000789396"/>
    </source>
</evidence>
<name>A0A9N9P9D6_9GLOM</name>
<feature type="non-terminal residue" evidence="1">
    <location>
        <position position="1"/>
    </location>
</feature>
<sequence length="61" mass="6765">KMSTSNNTTNVITQDCSGCGKSKPASEFTRQRGNKKIIGSTCNKCSDRLKQTRLNKKLEVE</sequence>
<dbReference type="OrthoDB" id="2421639at2759"/>
<keyword evidence="2" id="KW-1185">Reference proteome</keyword>
<dbReference type="EMBL" id="CAJVPZ010074194">
    <property type="protein sequence ID" value="CAG8802874.1"/>
    <property type="molecule type" value="Genomic_DNA"/>
</dbReference>
<evidence type="ECO:0000313" key="1">
    <source>
        <dbReference type="EMBL" id="CAG8802874.1"/>
    </source>
</evidence>